<dbReference type="EMBL" id="JBFOLK010000141">
    <property type="protein sequence ID" value="KAL2456027.1"/>
    <property type="molecule type" value="Genomic_DNA"/>
</dbReference>
<evidence type="ECO:0000256" key="1">
    <source>
        <dbReference type="SAM" id="MobiDB-lite"/>
    </source>
</evidence>
<sequence>MAYFDLFGKHEQPKAATVIVILKLSLSKKTMPSVKPFAAVAGTTDFGATDQRRRWSRAEPVGESGSRREPQGIPIQPDATTARTVVKLGGLGITLLYHQLHHNRHPWSGPQRQTRSHHRDMGTPKGT</sequence>
<organism evidence="2 3">
    <name type="scientific">Abeliophyllum distichum</name>
    <dbReference type="NCBI Taxonomy" id="126358"/>
    <lineage>
        <taxon>Eukaryota</taxon>
        <taxon>Viridiplantae</taxon>
        <taxon>Streptophyta</taxon>
        <taxon>Embryophyta</taxon>
        <taxon>Tracheophyta</taxon>
        <taxon>Spermatophyta</taxon>
        <taxon>Magnoliopsida</taxon>
        <taxon>eudicotyledons</taxon>
        <taxon>Gunneridae</taxon>
        <taxon>Pentapetalae</taxon>
        <taxon>asterids</taxon>
        <taxon>lamiids</taxon>
        <taxon>Lamiales</taxon>
        <taxon>Oleaceae</taxon>
        <taxon>Forsythieae</taxon>
        <taxon>Abeliophyllum</taxon>
    </lineage>
</organism>
<keyword evidence="3" id="KW-1185">Reference proteome</keyword>
<name>A0ABD1NWM3_9LAMI</name>
<evidence type="ECO:0000313" key="3">
    <source>
        <dbReference type="Proteomes" id="UP001604336"/>
    </source>
</evidence>
<proteinExistence type="predicted"/>
<feature type="region of interest" description="Disordered" evidence="1">
    <location>
        <begin position="50"/>
        <end position="80"/>
    </location>
</feature>
<gene>
    <name evidence="2" type="ORF">Adt_46980</name>
</gene>
<feature type="region of interest" description="Disordered" evidence="1">
    <location>
        <begin position="103"/>
        <end position="127"/>
    </location>
</feature>
<dbReference type="AlphaFoldDB" id="A0ABD1NWM3"/>
<accession>A0ABD1NWM3</accession>
<reference evidence="3" key="1">
    <citation type="submission" date="2024-07" db="EMBL/GenBank/DDBJ databases">
        <title>Two chromosome-level genome assemblies of Korean endemic species Abeliophyllum distichum and Forsythia ovata (Oleaceae).</title>
        <authorList>
            <person name="Jang H."/>
        </authorList>
    </citation>
    <scope>NUCLEOTIDE SEQUENCE [LARGE SCALE GENOMIC DNA]</scope>
</reference>
<dbReference type="Proteomes" id="UP001604336">
    <property type="component" value="Unassembled WGS sequence"/>
</dbReference>
<evidence type="ECO:0000313" key="2">
    <source>
        <dbReference type="EMBL" id="KAL2456027.1"/>
    </source>
</evidence>
<protein>
    <submittedName>
        <fullName evidence="2">Uncharacterized protein</fullName>
    </submittedName>
</protein>
<comment type="caution">
    <text evidence="2">The sequence shown here is derived from an EMBL/GenBank/DDBJ whole genome shotgun (WGS) entry which is preliminary data.</text>
</comment>